<keyword evidence="5 11" id="KW-0812">Transmembrane</keyword>
<dbReference type="EMBL" id="JUIV01000003">
    <property type="protein sequence ID" value="RYJ39586.1"/>
    <property type="molecule type" value="Genomic_DNA"/>
</dbReference>
<keyword evidence="13" id="KW-0732">Signal</keyword>
<dbReference type="SUPFAM" id="SSF56935">
    <property type="entry name" value="Porins"/>
    <property type="match status" value="1"/>
</dbReference>
<feature type="domain" description="TonB-dependent receptor plug" evidence="15">
    <location>
        <begin position="117"/>
        <end position="226"/>
    </location>
</feature>
<keyword evidence="2 11" id="KW-0813">Transport</keyword>
<dbReference type="Gene3D" id="2.60.40.1120">
    <property type="entry name" value="Carboxypeptidase-like, regulatory domain"/>
    <property type="match status" value="1"/>
</dbReference>
<keyword evidence="6" id="KW-0408">Iron</keyword>
<evidence type="ECO:0000256" key="9">
    <source>
        <dbReference type="ARBA" id="ARBA00023136"/>
    </source>
</evidence>
<comment type="subcellular location">
    <subcellularLocation>
        <location evidence="1 11">Cell outer membrane</location>
        <topology evidence="1 11">Multi-pass membrane protein</topology>
    </subcellularLocation>
</comment>
<dbReference type="InterPro" id="IPR000531">
    <property type="entry name" value="Beta-barrel_TonB"/>
</dbReference>
<dbReference type="AlphaFoldDB" id="A0A444W1J6"/>
<dbReference type="OrthoDB" id="9775095at2"/>
<dbReference type="RefSeq" id="WP_129746299.1">
    <property type="nucleotide sequence ID" value="NZ_JUIV01000003.1"/>
</dbReference>
<gene>
    <name evidence="16" type="ORF">NU08_1255</name>
</gene>
<protein>
    <submittedName>
        <fullName evidence="16">TonB-dependent receptor</fullName>
    </submittedName>
</protein>
<organism evidence="16 17">
    <name type="scientific">Flavobacterium anhuiense</name>
    <dbReference type="NCBI Taxonomy" id="459526"/>
    <lineage>
        <taxon>Bacteria</taxon>
        <taxon>Pseudomonadati</taxon>
        <taxon>Bacteroidota</taxon>
        <taxon>Flavobacteriia</taxon>
        <taxon>Flavobacteriales</taxon>
        <taxon>Flavobacteriaceae</taxon>
        <taxon>Flavobacterium</taxon>
    </lineage>
</organism>
<name>A0A444W1J6_9FLAO</name>
<dbReference type="Pfam" id="PF13715">
    <property type="entry name" value="CarbopepD_reg_2"/>
    <property type="match status" value="1"/>
</dbReference>
<comment type="similarity">
    <text evidence="11 12">Belongs to the TonB-dependent receptor family.</text>
</comment>
<evidence type="ECO:0000256" key="13">
    <source>
        <dbReference type="SAM" id="SignalP"/>
    </source>
</evidence>
<proteinExistence type="inferred from homology"/>
<evidence type="ECO:0000259" key="15">
    <source>
        <dbReference type="Pfam" id="PF07715"/>
    </source>
</evidence>
<evidence type="ECO:0000313" key="17">
    <source>
        <dbReference type="Proteomes" id="UP000290433"/>
    </source>
</evidence>
<dbReference type="Proteomes" id="UP000290433">
    <property type="component" value="Unassembled WGS sequence"/>
</dbReference>
<dbReference type="Pfam" id="PF07715">
    <property type="entry name" value="Plug"/>
    <property type="match status" value="1"/>
</dbReference>
<reference evidence="16 17" key="1">
    <citation type="submission" date="2014-12" db="EMBL/GenBank/DDBJ databases">
        <title>Genome sequence of Flavobacterium anhuiense RCM74.</title>
        <authorList>
            <person name="Kim J.F."/>
            <person name="Song J.Y."/>
            <person name="Kwak M.-J."/>
            <person name="Lee S.-W."/>
        </authorList>
    </citation>
    <scope>NUCLEOTIDE SEQUENCE [LARGE SCALE GENOMIC DNA]</scope>
    <source>
        <strain evidence="16 17">RCM74</strain>
    </source>
</reference>
<evidence type="ECO:0000259" key="14">
    <source>
        <dbReference type="Pfam" id="PF00593"/>
    </source>
</evidence>
<sequence>MKTSIKNLLTILAVLTFSISFAQKIEGVVTTDQNIPLEAANVVIKGTTFSTITDSEGRFSIESQGKLPLTLLVQYIGYNTAELEITAIPASPLLITLREENKLVEVVVSSRRRIEKVQDVPIAVSVVTGKQAEAAGAFNVNRIKELVPSVQLYSSNPRNTGINIRSLGSPFGLTNDGIDPGVGFYVDGVYYARPAATTLDFIDVEQIEVLRGPQGSLFGKNTTSGAFNITSRKPSFTPGADFEVSYGNYAFLQAKASITGALGKKVAGRLSFSGTQRDGLVDNIVTGRPTNTLNNQGFRGQLLWTPTENTNVTFAGDLTTQRPDGYAQVVAGVAPTQRAAYRQFDAIIKDLNYQLPSLNAFDRKIDHDTPWRSGQDLGGVSLNIDTKIGGGTLTSTTAWRFWNWDPSNDRDFTGLQVLAKSQNPTRQTQVTQEVRYAGQLTSKISGVAGVFFIDQTSQTNGTEESGNAQWRFSQSSTSPLWKTPGLFEGYGIHTDARIRASSAAVFGQIDWALTERFHILPGLRYNFDKKDAHYSRTTYGGLQTTDPALLALKKSVYSDQAFDSDTDNTDFSGNITLTYKASDKINIYATAAKSYKPVGVNVAGLPSNSAGQPMTELAVIKPEKVYHYEVGVKTSPFKNSIFNLTFFNTDIKDFQTNVQAAELGVNRGYLANADKVRVRGAELDASFVISSHLTINGAATYTDGKYVKFTNAPLPLEETGLVVNGVQVSYKDVSGTELPGASRWAGSLGGELSDNARFFGNAGKIFFAADGYARSEFSSSPSASKYLVVQGYAIFNARLGFRASQGLSIQIWGRNLFNKDYYEQLLPASGNTGQYAGVLGDQRTYGVTFKYSL</sequence>
<dbReference type="InterPro" id="IPR039426">
    <property type="entry name" value="TonB-dep_rcpt-like"/>
</dbReference>
<keyword evidence="10 11" id="KW-0998">Cell outer membrane</keyword>
<dbReference type="Pfam" id="PF00593">
    <property type="entry name" value="TonB_dep_Rec_b-barrel"/>
    <property type="match status" value="1"/>
</dbReference>
<evidence type="ECO:0000256" key="10">
    <source>
        <dbReference type="ARBA" id="ARBA00023237"/>
    </source>
</evidence>
<feature type="domain" description="TonB-dependent receptor-like beta-barrel" evidence="14">
    <location>
        <begin position="368"/>
        <end position="816"/>
    </location>
</feature>
<feature type="signal peptide" evidence="13">
    <location>
        <begin position="1"/>
        <end position="22"/>
    </location>
</feature>
<evidence type="ECO:0000256" key="4">
    <source>
        <dbReference type="ARBA" id="ARBA00022496"/>
    </source>
</evidence>
<evidence type="ECO:0000256" key="11">
    <source>
        <dbReference type="PROSITE-ProRule" id="PRU01360"/>
    </source>
</evidence>
<evidence type="ECO:0000256" key="1">
    <source>
        <dbReference type="ARBA" id="ARBA00004571"/>
    </source>
</evidence>
<dbReference type="InterPro" id="IPR012910">
    <property type="entry name" value="Plug_dom"/>
</dbReference>
<evidence type="ECO:0000256" key="6">
    <source>
        <dbReference type="ARBA" id="ARBA00023004"/>
    </source>
</evidence>
<evidence type="ECO:0000256" key="5">
    <source>
        <dbReference type="ARBA" id="ARBA00022692"/>
    </source>
</evidence>
<dbReference type="PANTHER" id="PTHR32552:SF81">
    <property type="entry name" value="TONB-DEPENDENT OUTER MEMBRANE RECEPTOR"/>
    <property type="match status" value="1"/>
</dbReference>
<dbReference type="InterPro" id="IPR036942">
    <property type="entry name" value="Beta-barrel_TonB_sf"/>
</dbReference>
<keyword evidence="9 11" id="KW-0472">Membrane</keyword>
<dbReference type="GO" id="GO:0006826">
    <property type="term" value="P:iron ion transport"/>
    <property type="evidence" value="ECO:0007669"/>
    <property type="project" value="UniProtKB-KW"/>
</dbReference>
<keyword evidence="3 11" id="KW-1134">Transmembrane beta strand</keyword>
<dbReference type="Gene3D" id="2.40.170.20">
    <property type="entry name" value="TonB-dependent receptor, beta-barrel domain"/>
    <property type="match status" value="1"/>
</dbReference>
<comment type="caution">
    <text evidence="16">The sequence shown here is derived from an EMBL/GenBank/DDBJ whole genome shotgun (WGS) entry which is preliminary data.</text>
</comment>
<keyword evidence="16" id="KW-0675">Receptor</keyword>
<dbReference type="GO" id="GO:0009279">
    <property type="term" value="C:cell outer membrane"/>
    <property type="evidence" value="ECO:0007669"/>
    <property type="project" value="UniProtKB-SubCell"/>
</dbReference>
<evidence type="ECO:0000256" key="12">
    <source>
        <dbReference type="RuleBase" id="RU003357"/>
    </source>
</evidence>
<dbReference type="PROSITE" id="PS52016">
    <property type="entry name" value="TONB_DEPENDENT_REC_3"/>
    <property type="match status" value="1"/>
</dbReference>
<evidence type="ECO:0000256" key="8">
    <source>
        <dbReference type="ARBA" id="ARBA00023077"/>
    </source>
</evidence>
<dbReference type="SUPFAM" id="SSF49464">
    <property type="entry name" value="Carboxypeptidase regulatory domain-like"/>
    <property type="match status" value="1"/>
</dbReference>
<keyword evidence="8 12" id="KW-0798">TonB box</keyword>
<evidence type="ECO:0000256" key="7">
    <source>
        <dbReference type="ARBA" id="ARBA00023065"/>
    </source>
</evidence>
<dbReference type="InterPro" id="IPR008969">
    <property type="entry name" value="CarboxyPept-like_regulatory"/>
</dbReference>
<evidence type="ECO:0000313" key="16">
    <source>
        <dbReference type="EMBL" id="RYJ39586.1"/>
    </source>
</evidence>
<dbReference type="PANTHER" id="PTHR32552">
    <property type="entry name" value="FERRICHROME IRON RECEPTOR-RELATED"/>
    <property type="match status" value="1"/>
</dbReference>
<keyword evidence="4" id="KW-0410">Iron transport</keyword>
<keyword evidence="7" id="KW-0406">Ion transport</keyword>
<evidence type="ECO:0000256" key="2">
    <source>
        <dbReference type="ARBA" id="ARBA00022448"/>
    </source>
</evidence>
<accession>A0A444W1J6</accession>
<feature type="chain" id="PRO_5018998187" evidence="13">
    <location>
        <begin position="23"/>
        <end position="853"/>
    </location>
</feature>
<evidence type="ECO:0000256" key="3">
    <source>
        <dbReference type="ARBA" id="ARBA00022452"/>
    </source>
</evidence>